<dbReference type="Gene3D" id="3.90.1150.10">
    <property type="entry name" value="Aspartate Aminotransferase, domain 1"/>
    <property type="match status" value="1"/>
</dbReference>
<dbReference type="FunFam" id="3.40.640.10:FF:000004">
    <property type="entry name" value="Acetylornithine aminotransferase"/>
    <property type="match status" value="1"/>
</dbReference>
<dbReference type="GO" id="GO:0008483">
    <property type="term" value="F:transaminase activity"/>
    <property type="evidence" value="ECO:0007669"/>
    <property type="project" value="UniProtKB-KW"/>
</dbReference>
<dbReference type="GO" id="GO:0042802">
    <property type="term" value="F:identical protein binding"/>
    <property type="evidence" value="ECO:0007669"/>
    <property type="project" value="TreeGrafter"/>
</dbReference>
<dbReference type="CDD" id="cd00610">
    <property type="entry name" value="OAT_like"/>
    <property type="match status" value="1"/>
</dbReference>
<dbReference type="Gene3D" id="3.40.640.10">
    <property type="entry name" value="Type I PLP-dependent aspartate aminotransferase-like (Major domain)"/>
    <property type="match status" value="1"/>
</dbReference>
<gene>
    <name evidence="6" type="primary">argD_2</name>
    <name evidence="6" type="ORF">CHA01nite_26940</name>
</gene>
<dbReference type="InterPro" id="IPR005814">
    <property type="entry name" value="Aminotrans_3"/>
</dbReference>
<evidence type="ECO:0000256" key="1">
    <source>
        <dbReference type="ARBA" id="ARBA00001933"/>
    </source>
</evidence>
<evidence type="ECO:0000256" key="3">
    <source>
        <dbReference type="ARBA" id="ARBA00022679"/>
    </source>
</evidence>
<dbReference type="InterPro" id="IPR015422">
    <property type="entry name" value="PyrdxlP-dep_Trfase_small"/>
</dbReference>
<evidence type="ECO:0000313" key="6">
    <source>
        <dbReference type="EMBL" id="GEN76954.1"/>
    </source>
</evidence>
<protein>
    <submittedName>
        <fullName evidence="6">Acetylornithine aminotransferase</fullName>
    </submittedName>
</protein>
<sequence length="389" mass="43369">MNLFNVYPLFNIKPVKAQGSFLWDDKGEQYLDFYGGHAVISIGHNHPHYQDRLKDQLEKISFYSNSVQNALQTELADKLGKLSGLEDYHLFLCNSGAEANENALKLASFHNGKHKVLYFSGSFHGRTSAAVSVTDNPKIVAPVNYDERFIRSEWNNIAQLEEIFEEEGHAISSVIIEGIQGVGGIMIPTVEFLSKIKELCEKYDSVLILDEVQSGYGRSGYFFAHQEFGVEADLITTAKGMGNGFPIGGVLIHPKFKASNGLLGTTFGGNHLACAAAIAVLDVMKEENLMENAKETGAYLENEIKNFPHIRNIRRKGLMIGIELDRDCTEIRSSLLYDHHIFTGNSNDKTVLRILPALNIKKEETDLFIKALKTVLENVSVKEQETVIL</sequence>
<dbReference type="SUPFAM" id="SSF53383">
    <property type="entry name" value="PLP-dependent transferases"/>
    <property type="match status" value="1"/>
</dbReference>
<keyword evidence="2 6" id="KW-0032">Aminotransferase</keyword>
<organism evidence="6 7">
    <name type="scientific">Chryseobacterium hagamense</name>
    <dbReference type="NCBI Taxonomy" id="395935"/>
    <lineage>
        <taxon>Bacteria</taxon>
        <taxon>Pseudomonadati</taxon>
        <taxon>Bacteroidota</taxon>
        <taxon>Flavobacteriia</taxon>
        <taxon>Flavobacteriales</taxon>
        <taxon>Weeksellaceae</taxon>
        <taxon>Chryseobacterium group</taxon>
        <taxon>Chryseobacterium</taxon>
    </lineage>
</organism>
<dbReference type="PANTHER" id="PTHR11986:SF79">
    <property type="entry name" value="ACETYLORNITHINE AMINOTRANSFERASE, MITOCHONDRIAL"/>
    <property type="match status" value="1"/>
</dbReference>
<dbReference type="EMBL" id="BJYJ01000015">
    <property type="protein sequence ID" value="GEN76954.1"/>
    <property type="molecule type" value="Genomic_DNA"/>
</dbReference>
<evidence type="ECO:0000313" key="7">
    <source>
        <dbReference type="Proteomes" id="UP000321863"/>
    </source>
</evidence>
<dbReference type="InterPro" id="IPR015421">
    <property type="entry name" value="PyrdxlP-dep_Trfase_major"/>
</dbReference>
<dbReference type="PROSITE" id="PS00600">
    <property type="entry name" value="AA_TRANSFER_CLASS_3"/>
    <property type="match status" value="1"/>
</dbReference>
<dbReference type="RefSeq" id="WP_146942251.1">
    <property type="nucleotide sequence ID" value="NZ_BJYJ01000015.1"/>
</dbReference>
<accession>A0A511YP40</accession>
<keyword evidence="3 6" id="KW-0808">Transferase</keyword>
<evidence type="ECO:0000256" key="5">
    <source>
        <dbReference type="RuleBase" id="RU003560"/>
    </source>
</evidence>
<dbReference type="Proteomes" id="UP000321863">
    <property type="component" value="Unassembled WGS sequence"/>
</dbReference>
<dbReference type="Pfam" id="PF00202">
    <property type="entry name" value="Aminotran_3"/>
    <property type="match status" value="1"/>
</dbReference>
<proteinExistence type="inferred from homology"/>
<keyword evidence="4 5" id="KW-0663">Pyridoxal phosphate</keyword>
<comment type="cofactor">
    <cofactor evidence="1">
        <name>pyridoxal 5'-phosphate</name>
        <dbReference type="ChEBI" id="CHEBI:597326"/>
    </cofactor>
</comment>
<reference evidence="6 7" key="1">
    <citation type="submission" date="2019-07" db="EMBL/GenBank/DDBJ databases">
        <title>Whole genome shotgun sequence of Chryseobacterium hagamense NBRC 105253.</title>
        <authorList>
            <person name="Hosoyama A."/>
            <person name="Uohara A."/>
            <person name="Ohji S."/>
            <person name="Ichikawa N."/>
        </authorList>
    </citation>
    <scope>NUCLEOTIDE SEQUENCE [LARGE SCALE GENOMIC DNA]</scope>
    <source>
        <strain evidence="6 7">NBRC 105253</strain>
    </source>
</reference>
<dbReference type="InterPro" id="IPR015424">
    <property type="entry name" value="PyrdxlP-dep_Trfase"/>
</dbReference>
<comment type="similarity">
    <text evidence="5">Belongs to the class-III pyridoxal-phosphate-dependent aminotransferase family.</text>
</comment>
<dbReference type="OrthoDB" id="9801052at2"/>
<evidence type="ECO:0000256" key="4">
    <source>
        <dbReference type="ARBA" id="ARBA00022898"/>
    </source>
</evidence>
<dbReference type="PANTHER" id="PTHR11986">
    <property type="entry name" value="AMINOTRANSFERASE CLASS III"/>
    <property type="match status" value="1"/>
</dbReference>
<dbReference type="InterPro" id="IPR049704">
    <property type="entry name" value="Aminotrans_3_PPA_site"/>
</dbReference>
<evidence type="ECO:0000256" key="2">
    <source>
        <dbReference type="ARBA" id="ARBA00022576"/>
    </source>
</evidence>
<dbReference type="PIRSF" id="PIRSF000521">
    <property type="entry name" value="Transaminase_4ab_Lys_Orn"/>
    <property type="match status" value="1"/>
</dbReference>
<comment type="caution">
    <text evidence="6">The sequence shown here is derived from an EMBL/GenBank/DDBJ whole genome shotgun (WGS) entry which is preliminary data.</text>
</comment>
<dbReference type="AlphaFoldDB" id="A0A511YP40"/>
<dbReference type="GO" id="GO:0030170">
    <property type="term" value="F:pyridoxal phosphate binding"/>
    <property type="evidence" value="ECO:0007669"/>
    <property type="project" value="InterPro"/>
</dbReference>
<name>A0A511YP40_9FLAO</name>
<keyword evidence="7" id="KW-1185">Reference proteome</keyword>
<dbReference type="InterPro" id="IPR050103">
    <property type="entry name" value="Class-III_PLP-dep_AT"/>
</dbReference>